<organism evidence="2">
    <name type="scientific">Cladocopium goreaui</name>
    <dbReference type="NCBI Taxonomy" id="2562237"/>
    <lineage>
        <taxon>Eukaryota</taxon>
        <taxon>Sar</taxon>
        <taxon>Alveolata</taxon>
        <taxon>Dinophyceae</taxon>
        <taxon>Suessiales</taxon>
        <taxon>Symbiodiniaceae</taxon>
        <taxon>Cladocopium</taxon>
    </lineage>
</organism>
<dbReference type="InterPro" id="IPR014710">
    <property type="entry name" value="RmlC-like_jellyroll"/>
</dbReference>
<name>A0A9P1BZS0_9DINO</name>
<sequence length="362" mass="40961">MMYFVQLAVLAPVIALGEAGEPSWASLDDECETEGCALQALQREGLKKGDADSAWTEVMSALVPRIQKLVFENNELAVSKEMRDAMKGTCLKLDEYRTSDKPFSDHWQCAAVDNDNFGAGAYCPSERVIESLSEYAGISKRTFSKFHLRSNNESDTLYGKWCGMPAPPEYEHPYGGPVGARVFWEDCVMRNAGYFNALMCDTKDSYAVLGIAALNHGVCYPAHRHDNQEAYWQLNGPGWWRTWPDNFTSAPNQKPYSEIRMTSPKGSWRLHNHPGGLIHEMDTTHDDDFLLAVYWPCCPRAGLLFRKLPRRTQRRCSQLPGIGTPSLGRFPEMSCSALFNLGQIYITLMQQMYNDVYRCIMM</sequence>
<evidence type="ECO:0000313" key="2">
    <source>
        <dbReference type="EMBL" id="CAI3982469.1"/>
    </source>
</evidence>
<feature type="chain" id="PRO_5043269969" evidence="1">
    <location>
        <begin position="20"/>
        <end position="362"/>
    </location>
</feature>
<proteinExistence type="predicted"/>
<gene>
    <name evidence="2" type="ORF">C1SCF055_LOCUS10160</name>
</gene>
<keyword evidence="1" id="KW-0732">Signal</keyword>
<feature type="signal peptide" evidence="1">
    <location>
        <begin position="1"/>
        <end position="19"/>
    </location>
</feature>
<reference evidence="3 4" key="2">
    <citation type="submission" date="2024-05" db="EMBL/GenBank/DDBJ databases">
        <authorList>
            <person name="Chen Y."/>
            <person name="Shah S."/>
            <person name="Dougan E. K."/>
            <person name="Thang M."/>
            <person name="Chan C."/>
        </authorList>
    </citation>
    <scope>NUCLEOTIDE SEQUENCE [LARGE SCALE GENOMIC DNA]</scope>
</reference>
<evidence type="ECO:0000313" key="3">
    <source>
        <dbReference type="EMBL" id="CAL4769781.1"/>
    </source>
</evidence>
<evidence type="ECO:0000313" key="4">
    <source>
        <dbReference type="Proteomes" id="UP001152797"/>
    </source>
</evidence>
<dbReference type="AlphaFoldDB" id="A0A9P1BZS0"/>
<dbReference type="OrthoDB" id="10267551at2759"/>
<reference evidence="2" key="1">
    <citation type="submission" date="2022-10" db="EMBL/GenBank/DDBJ databases">
        <authorList>
            <person name="Chen Y."/>
            <person name="Dougan E. K."/>
            <person name="Chan C."/>
            <person name="Rhodes N."/>
            <person name="Thang M."/>
        </authorList>
    </citation>
    <scope>NUCLEOTIDE SEQUENCE</scope>
</reference>
<dbReference type="EMBL" id="CAMXCT030000718">
    <property type="protein sequence ID" value="CAL4769781.1"/>
    <property type="molecule type" value="Genomic_DNA"/>
</dbReference>
<accession>A0A9P1BZS0</accession>
<protein>
    <submittedName>
        <fullName evidence="3">EcxA zinc-binding domain-containing protein</fullName>
    </submittedName>
</protein>
<keyword evidence="4" id="KW-1185">Reference proteome</keyword>
<dbReference type="EMBL" id="CAMXCT020000718">
    <property type="protein sequence ID" value="CAL1135844.1"/>
    <property type="molecule type" value="Genomic_DNA"/>
</dbReference>
<comment type="caution">
    <text evidence="2">The sequence shown here is derived from an EMBL/GenBank/DDBJ whole genome shotgun (WGS) entry which is preliminary data.</text>
</comment>
<evidence type="ECO:0000256" key="1">
    <source>
        <dbReference type="SAM" id="SignalP"/>
    </source>
</evidence>
<dbReference type="Proteomes" id="UP001152797">
    <property type="component" value="Unassembled WGS sequence"/>
</dbReference>
<dbReference type="Gene3D" id="2.60.120.10">
    <property type="entry name" value="Jelly Rolls"/>
    <property type="match status" value="1"/>
</dbReference>
<dbReference type="EMBL" id="CAMXCT010000718">
    <property type="protein sequence ID" value="CAI3982469.1"/>
    <property type="molecule type" value="Genomic_DNA"/>
</dbReference>